<evidence type="ECO:0000259" key="3">
    <source>
        <dbReference type="PROSITE" id="PS51088"/>
    </source>
</evidence>
<evidence type="ECO:0000313" key="4">
    <source>
        <dbReference type="EMBL" id="KAJ7315756.1"/>
    </source>
</evidence>
<feature type="domain" description="TEA" evidence="3">
    <location>
        <begin position="47"/>
        <end position="123"/>
    </location>
</feature>
<comment type="similarity">
    <text evidence="1">Belongs to the TEC1 family.</text>
</comment>
<evidence type="ECO:0000313" key="5">
    <source>
        <dbReference type="Proteomes" id="UP001218218"/>
    </source>
</evidence>
<gene>
    <name evidence="4" type="ORF">DFH08DRAFT_790184</name>
</gene>
<feature type="DNA-binding region" description="TEA" evidence="2">
    <location>
        <begin position="47"/>
        <end position="123"/>
    </location>
</feature>
<protein>
    <recommendedName>
        <fullName evidence="3">TEA domain-containing protein</fullName>
    </recommendedName>
</protein>
<dbReference type="GO" id="GO:0003700">
    <property type="term" value="F:DNA-binding transcription factor activity"/>
    <property type="evidence" value="ECO:0007669"/>
    <property type="project" value="InterPro"/>
</dbReference>
<dbReference type="Pfam" id="PF01285">
    <property type="entry name" value="TEA"/>
    <property type="match status" value="1"/>
</dbReference>
<sequence>MYSTIDLSAHFLAPCSDLIPSSKPTLQNQATSDALQAVLRRRKTWKSRGGEPIWPLDLEAALLEGNSLEKYRPEDCRETLMLGRFPRRNRFISDYIFNKTGKRRSPKQVGSRLQQLRDCCGDMRVRQLICPWPKPPPCSTANSAPSSVVPPLEGGLLLNSRAPPNTVIYIDILPEGLPENTRCGITSSPWPDVGDGAIIHASDHPRCLRAISPTVSFTAPSPLIAHSRFTVRAEDAVLHAETVPLVLVVDKAPQTAAYLYSTQLVPKYWNVLVDGPDITRLTILQEVVQTETSCLLFSAAYKFNYHRHSETLSSVPLAFRDALPEFPARIPTYTHCNMMVSQPPVRFPMDRCATKN</sequence>
<comment type="caution">
    <text evidence="4">The sequence shown here is derived from an EMBL/GenBank/DDBJ whole genome shotgun (WGS) entry which is preliminary data.</text>
</comment>
<dbReference type="SMART" id="SM00426">
    <property type="entry name" value="TEA"/>
    <property type="match status" value="1"/>
</dbReference>
<dbReference type="PROSITE" id="PS51088">
    <property type="entry name" value="TEA_2"/>
    <property type="match status" value="1"/>
</dbReference>
<dbReference type="EMBL" id="JARIHO010000060">
    <property type="protein sequence ID" value="KAJ7315756.1"/>
    <property type="molecule type" value="Genomic_DNA"/>
</dbReference>
<keyword evidence="5" id="KW-1185">Reference proteome</keyword>
<accession>A0AAD7EER4</accession>
<dbReference type="InterPro" id="IPR038096">
    <property type="entry name" value="TEA/ATTS_sf"/>
</dbReference>
<organism evidence="4 5">
    <name type="scientific">Mycena albidolilacea</name>
    <dbReference type="NCBI Taxonomy" id="1033008"/>
    <lineage>
        <taxon>Eukaryota</taxon>
        <taxon>Fungi</taxon>
        <taxon>Dikarya</taxon>
        <taxon>Basidiomycota</taxon>
        <taxon>Agaricomycotina</taxon>
        <taxon>Agaricomycetes</taxon>
        <taxon>Agaricomycetidae</taxon>
        <taxon>Agaricales</taxon>
        <taxon>Marasmiineae</taxon>
        <taxon>Mycenaceae</taxon>
        <taxon>Mycena</taxon>
    </lineage>
</organism>
<reference evidence="4" key="1">
    <citation type="submission" date="2023-03" db="EMBL/GenBank/DDBJ databases">
        <title>Massive genome expansion in bonnet fungi (Mycena s.s.) driven by repeated elements and novel gene families across ecological guilds.</title>
        <authorList>
            <consortium name="Lawrence Berkeley National Laboratory"/>
            <person name="Harder C.B."/>
            <person name="Miyauchi S."/>
            <person name="Viragh M."/>
            <person name="Kuo A."/>
            <person name="Thoen E."/>
            <person name="Andreopoulos B."/>
            <person name="Lu D."/>
            <person name="Skrede I."/>
            <person name="Drula E."/>
            <person name="Henrissat B."/>
            <person name="Morin E."/>
            <person name="Kohler A."/>
            <person name="Barry K."/>
            <person name="LaButti K."/>
            <person name="Morin E."/>
            <person name="Salamov A."/>
            <person name="Lipzen A."/>
            <person name="Mereny Z."/>
            <person name="Hegedus B."/>
            <person name="Baldrian P."/>
            <person name="Stursova M."/>
            <person name="Weitz H."/>
            <person name="Taylor A."/>
            <person name="Grigoriev I.V."/>
            <person name="Nagy L.G."/>
            <person name="Martin F."/>
            <person name="Kauserud H."/>
        </authorList>
    </citation>
    <scope>NUCLEOTIDE SEQUENCE</scope>
    <source>
        <strain evidence="4">CBHHK002</strain>
    </source>
</reference>
<dbReference type="Gene3D" id="6.10.20.40">
    <property type="entry name" value="TEA/ATTS domain"/>
    <property type="match status" value="1"/>
</dbReference>
<dbReference type="InterPro" id="IPR000818">
    <property type="entry name" value="TEA/ATTS_dom"/>
</dbReference>
<evidence type="ECO:0000256" key="2">
    <source>
        <dbReference type="PROSITE-ProRule" id="PRU00505"/>
    </source>
</evidence>
<proteinExistence type="inferred from homology"/>
<evidence type="ECO:0000256" key="1">
    <source>
        <dbReference type="ARBA" id="ARBA00008421"/>
    </source>
</evidence>
<dbReference type="AlphaFoldDB" id="A0AAD7EER4"/>
<feature type="non-terminal residue" evidence="4">
    <location>
        <position position="1"/>
    </location>
</feature>
<dbReference type="Proteomes" id="UP001218218">
    <property type="component" value="Unassembled WGS sequence"/>
</dbReference>
<name>A0AAD7EER4_9AGAR</name>